<comment type="subcellular location">
    <subcellularLocation>
        <location evidence="1">Cell inner membrane</location>
        <topology evidence="1">Multi-pass membrane protein</topology>
    </subcellularLocation>
    <subcellularLocation>
        <location evidence="7">Cell membrane</location>
        <topology evidence="7">Multi-pass membrane protein</topology>
    </subcellularLocation>
</comment>
<feature type="transmembrane region" description="Helical" evidence="7">
    <location>
        <begin position="185"/>
        <end position="203"/>
    </location>
</feature>
<keyword evidence="5 7" id="KW-0472">Membrane</keyword>
<reference evidence="8 9" key="1">
    <citation type="submission" date="2018-01" db="EMBL/GenBank/DDBJ databases">
        <title>Whole genome sequencing of Histamine producing bacteria.</title>
        <authorList>
            <person name="Butler K."/>
        </authorList>
    </citation>
    <scope>NUCLEOTIDE SEQUENCE [LARGE SCALE GENOMIC DNA]</scope>
    <source>
        <strain evidence="8 9">FS-7.2</strain>
    </source>
</reference>
<feature type="transmembrane region" description="Helical" evidence="7">
    <location>
        <begin position="12"/>
        <end position="33"/>
    </location>
</feature>
<dbReference type="EMBL" id="PYNF01000003">
    <property type="protein sequence ID" value="PSV00745.1"/>
    <property type="molecule type" value="Genomic_DNA"/>
</dbReference>
<dbReference type="PANTHER" id="PTHR30341">
    <property type="entry name" value="SODIUM ION/PROTON ANTIPORTER NHAA-RELATED"/>
    <property type="match status" value="1"/>
</dbReference>
<keyword evidence="7" id="KW-0813">Transport</keyword>
<evidence type="ECO:0000256" key="3">
    <source>
        <dbReference type="ARBA" id="ARBA00022692"/>
    </source>
</evidence>
<evidence type="ECO:0000256" key="1">
    <source>
        <dbReference type="ARBA" id="ARBA00004429"/>
    </source>
</evidence>
<feature type="transmembrane region" description="Helical" evidence="7">
    <location>
        <begin position="156"/>
        <end position="178"/>
    </location>
</feature>
<dbReference type="AlphaFoldDB" id="A0A2T3KM22"/>
<evidence type="ECO:0000313" key="8">
    <source>
        <dbReference type="EMBL" id="PSV00745.1"/>
    </source>
</evidence>
<keyword evidence="4 7" id="KW-1133">Transmembrane helix</keyword>
<keyword evidence="3 7" id="KW-0812">Transmembrane</keyword>
<dbReference type="HAMAP" id="MF_01844">
    <property type="entry name" value="NhaA"/>
    <property type="match status" value="1"/>
</dbReference>
<comment type="catalytic activity">
    <reaction evidence="7">
        <text>Na(+)(in) + 2 H(+)(out) = Na(+)(out) + 2 H(+)(in)</text>
        <dbReference type="Rhea" id="RHEA:29251"/>
        <dbReference type="ChEBI" id="CHEBI:15378"/>
        <dbReference type="ChEBI" id="CHEBI:29101"/>
    </reaction>
</comment>
<feature type="transmembrane region" description="Helical" evidence="7">
    <location>
        <begin position="328"/>
        <end position="353"/>
    </location>
</feature>
<evidence type="ECO:0000256" key="4">
    <source>
        <dbReference type="ARBA" id="ARBA00022989"/>
    </source>
</evidence>
<dbReference type="Proteomes" id="UP000241426">
    <property type="component" value="Unassembled WGS sequence"/>
</dbReference>
<feature type="transmembrane region" description="Helical" evidence="7">
    <location>
        <begin position="263"/>
        <end position="282"/>
    </location>
</feature>
<proteinExistence type="inferred from homology"/>
<feature type="transmembrane region" description="Helical" evidence="7">
    <location>
        <begin position="294"/>
        <end position="316"/>
    </location>
</feature>
<keyword evidence="7" id="KW-0915">Sodium</keyword>
<evidence type="ECO:0000256" key="5">
    <source>
        <dbReference type="ARBA" id="ARBA00023136"/>
    </source>
</evidence>
<feature type="transmembrane region" description="Helical" evidence="7">
    <location>
        <begin position="96"/>
        <end position="117"/>
    </location>
</feature>
<dbReference type="RefSeq" id="WP_107289375.1">
    <property type="nucleotide sequence ID" value="NZ_PYNF01000003.1"/>
</dbReference>
<dbReference type="Gene3D" id="1.20.1530.10">
    <property type="entry name" value="Na+/H+ antiporter like domain"/>
    <property type="match status" value="1"/>
</dbReference>
<comment type="function">
    <text evidence="7">Na(+)/H(+) antiporter that extrudes sodium in exchange for external protons.</text>
</comment>
<feature type="transmembrane region" description="Helical" evidence="7">
    <location>
        <begin position="209"/>
        <end position="242"/>
    </location>
</feature>
<keyword evidence="2 7" id="KW-1003">Cell membrane</keyword>
<dbReference type="NCBIfam" id="TIGR00773">
    <property type="entry name" value="NhaA"/>
    <property type="match status" value="1"/>
</dbReference>
<feature type="transmembrane region" description="Helical" evidence="7">
    <location>
        <begin position="359"/>
        <end position="380"/>
    </location>
</feature>
<keyword evidence="7" id="KW-0050">Antiport</keyword>
<dbReference type="InterPro" id="IPR023171">
    <property type="entry name" value="Na/H_antiporter_dom_sf"/>
</dbReference>
<dbReference type="PANTHER" id="PTHR30341:SF0">
    <property type="entry name" value="NA(+)_H(+) ANTIPORTER NHAA"/>
    <property type="match status" value="1"/>
</dbReference>
<name>A0A2T3KM22_9GAMM</name>
<dbReference type="InterPro" id="IPR004670">
    <property type="entry name" value="NhaA"/>
</dbReference>
<keyword evidence="7" id="KW-0406">Ion transport</keyword>
<dbReference type="GO" id="GO:0005886">
    <property type="term" value="C:plasma membrane"/>
    <property type="evidence" value="ECO:0007669"/>
    <property type="project" value="UniProtKB-SubCell"/>
</dbReference>
<evidence type="ECO:0000313" key="9">
    <source>
        <dbReference type="Proteomes" id="UP000241426"/>
    </source>
</evidence>
<evidence type="ECO:0000256" key="6">
    <source>
        <dbReference type="ARBA" id="ARBA00023201"/>
    </source>
</evidence>
<dbReference type="Pfam" id="PF06965">
    <property type="entry name" value="Na_H_antiport_1"/>
    <property type="match status" value="1"/>
</dbReference>
<dbReference type="GO" id="GO:0006885">
    <property type="term" value="P:regulation of pH"/>
    <property type="evidence" value="ECO:0007669"/>
    <property type="project" value="UniProtKB-UniRule"/>
</dbReference>
<gene>
    <name evidence="7 8" type="primary">nhaA</name>
    <name evidence="8" type="ORF">C9J27_06275</name>
</gene>
<comment type="similarity">
    <text evidence="7">Belongs to the NhaA Na(+)/H(+) (TC 2.A.33) antiporter family.</text>
</comment>
<sequence length="388" mass="41556">MNRISKKIQKFINLESSGGFFLLISAIIAMLWANTSPSTYNSFIHAKISMNIFGFVLDMTTESAVNDGLMSIFFLVVGIELRSEIKEGSLSSIRNVSFPAIMAICGFVAPAVIYLTVTGFNPASIKGWAIPTATDIAFAMGALMIFGSRVPAGLKLALLALAIIDDLLAIITIAIFYTSDINTHYLLLSASVLIAMLIISKILKVRATGVYMIMGVLLWAFTLKSGIHATLAGIALAFILPYKGVDKDPRSPAKIVEQSCHSYVSFLIVPLFTICNAGIYILDIGFKDITNPVTIGVGFGLLLGKVIGISGSAFLMNKFNVVKFPKNVTFPMIVGMSFLGAIGFTMALFVGALSGQNPVYYKAGIVCASILAALLGYIALDKSLPKKQ</sequence>
<comment type="caution">
    <text evidence="8">The sequence shown here is derived from an EMBL/GenBank/DDBJ whole genome shotgun (WGS) entry which is preliminary data.</text>
</comment>
<organism evidence="8 9">
    <name type="scientific">Photobacterium kishitanii</name>
    <dbReference type="NCBI Taxonomy" id="318456"/>
    <lineage>
        <taxon>Bacteria</taxon>
        <taxon>Pseudomonadati</taxon>
        <taxon>Pseudomonadota</taxon>
        <taxon>Gammaproteobacteria</taxon>
        <taxon>Vibrionales</taxon>
        <taxon>Vibrionaceae</taxon>
        <taxon>Photobacterium</taxon>
    </lineage>
</organism>
<accession>A0A2T3KM22</accession>
<feature type="transmembrane region" description="Helical" evidence="7">
    <location>
        <begin position="129"/>
        <end position="150"/>
    </location>
</feature>
<keyword evidence="6 7" id="KW-0739">Sodium transport</keyword>
<dbReference type="GO" id="GO:0015385">
    <property type="term" value="F:sodium:proton antiporter activity"/>
    <property type="evidence" value="ECO:0007669"/>
    <property type="project" value="UniProtKB-UniRule"/>
</dbReference>
<protein>
    <recommendedName>
        <fullName evidence="7">Na(+)/H(+) antiporter NhaA</fullName>
    </recommendedName>
    <alternativeName>
        <fullName evidence="7">Sodium/proton antiporter NhaA</fullName>
    </alternativeName>
</protein>
<evidence type="ECO:0000256" key="7">
    <source>
        <dbReference type="HAMAP-Rule" id="MF_01844"/>
    </source>
</evidence>
<evidence type="ECO:0000256" key="2">
    <source>
        <dbReference type="ARBA" id="ARBA00022475"/>
    </source>
</evidence>